<dbReference type="Pfam" id="PF12770">
    <property type="entry name" value="CHAT"/>
    <property type="match status" value="1"/>
</dbReference>
<reference evidence="2" key="1">
    <citation type="submission" date="2021-05" db="EMBL/GenBank/DDBJ databases">
        <authorList>
            <person name="Pietrasiak N."/>
            <person name="Ward R."/>
            <person name="Stajich J.E."/>
            <person name="Kurbessoian T."/>
        </authorList>
    </citation>
    <scope>NUCLEOTIDE SEQUENCE</scope>
    <source>
        <strain evidence="2">JT2-VF2</strain>
    </source>
</reference>
<name>A0A951Q3F9_9NOST</name>
<organism evidence="2 3">
    <name type="scientific">Mojavia pulchra JT2-VF2</name>
    <dbReference type="NCBI Taxonomy" id="287848"/>
    <lineage>
        <taxon>Bacteria</taxon>
        <taxon>Bacillati</taxon>
        <taxon>Cyanobacteriota</taxon>
        <taxon>Cyanophyceae</taxon>
        <taxon>Nostocales</taxon>
        <taxon>Nostocaceae</taxon>
    </lineage>
</organism>
<dbReference type="EMBL" id="JAHHHN010000023">
    <property type="protein sequence ID" value="MBW4564607.1"/>
    <property type="molecule type" value="Genomic_DNA"/>
</dbReference>
<sequence>MSNSPAVKTILVLAASPVDEARLRLDVEVREIEEGLRRSKYRDQIKLQPRSAVRINDLRRALLDVEPQIVHFCGHGVDEGLIFEDEQGKSKLVNTEALANLFELFAGRVECIVLNACYSEAQAKAMIGHVGYVIGMSKAIGDKAAINFSVGFYDALGGGRTVEDAYKFGCNAIQLQGIPEHLTPVIKINTALKAAFGATQTTTFTPKPAKPAPKIDRFKLIKLLNDLPPQQLDMLLFTVDAPNGVVPPMTAPQGDRAAALLRWAQGPTGCGLETLQQELDNILSP</sequence>
<gene>
    <name evidence="2" type="ORF">KME32_26460</name>
</gene>
<evidence type="ECO:0000259" key="1">
    <source>
        <dbReference type="Pfam" id="PF12770"/>
    </source>
</evidence>
<dbReference type="InterPro" id="IPR024983">
    <property type="entry name" value="CHAT_dom"/>
</dbReference>
<dbReference type="Proteomes" id="UP000715781">
    <property type="component" value="Unassembled WGS sequence"/>
</dbReference>
<evidence type="ECO:0000313" key="2">
    <source>
        <dbReference type="EMBL" id="MBW4564607.1"/>
    </source>
</evidence>
<protein>
    <submittedName>
        <fullName evidence="2">CHAT domain-containing protein</fullName>
    </submittedName>
</protein>
<proteinExistence type="predicted"/>
<evidence type="ECO:0000313" key="3">
    <source>
        <dbReference type="Proteomes" id="UP000715781"/>
    </source>
</evidence>
<comment type="caution">
    <text evidence="2">The sequence shown here is derived from an EMBL/GenBank/DDBJ whole genome shotgun (WGS) entry which is preliminary data.</text>
</comment>
<feature type="domain" description="CHAT" evidence="1">
    <location>
        <begin position="27"/>
        <end position="165"/>
    </location>
</feature>
<dbReference type="AlphaFoldDB" id="A0A951Q3F9"/>
<reference evidence="2" key="2">
    <citation type="journal article" date="2022" name="Microbiol. Resour. Announc.">
        <title>Metagenome Sequencing to Explore Phylogenomics of Terrestrial Cyanobacteria.</title>
        <authorList>
            <person name="Ward R.D."/>
            <person name="Stajich J.E."/>
            <person name="Johansen J.R."/>
            <person name="Huntemann M."/>
            <person name="Clum A."/>
            <person name="Foster B."/>
            <person name="Foster B."/>
            <person name="Roux S."/>
            <person name="Palaniappan K."/>
            <person name="Varghese N."/>
            <person name="Mukherjee S."/>
            <person name="Reddy T.B.K."/>
            <person name="Daum C."/>
            <person name="Copeland A."/>
            <person name="Chen I.A."/>
            <person name="Ivanova N.N."/>
            <person name="Kyrpides N.C."/>
            <person name="Shapiro N."/>
            <person name="Eloe-Fadrosh E.A."/>
            <person name="Pietrasiak N."/>
        </authorList>
    </citation>
    <scope>NUCLEOTIDE SEQUENCE</scope>
    <source>
        <strain evidence="2">JT2-VF2</strain>
    </source>
</reference>
<accession>A0A951Q3F9</accession>